<evidence type="ECO:0000256" key="4">
    <source>
        <dbReference type="ARBA" id="ARBA00022640"/>
    </source>
</evidence>
<dbReference type="InterPro" id="IPR047107">
    <property type="entry name" value="DNA-dir_RNA_pol1_lsu_C"/>
</dbReference>
<dbReference type="FunFam" id="2.40.40.20:FF:000019">
    <property type="entry name" value="DNA-directed RNA polymerase II subunit RPB1"/>
    <property type="match status" value="1"/>
</dbReference>
<evidence type="ECO:0000256" key="8">
    <source>
        <dbReference type="ARBA" id="ARBA00022833"/>
    </source>
</evidence>
<dbReference type="Gene3D" id="1.10.132.30">
    <property type="match status" value="1"/>
</dbReference>
<accession>A0A250WTF4</accession>
<keyword evidence="11" id="KW-0539">Nucleus</keyword>
<keyword evidence="16" id="KW-1185">Reference proteome</keyword>
<evidence type="ECO:0000256" key="1">
    <source>
        <dbReference type="ARBA" id="ARBA00004123"/>
    </source>
</evidence>
<keyword evidence="10 12" id="KW-0804">Transcription</keyword>
<dbReference type="Gene3D" id="3.30.70.2850">
    <property type="match status" value="2"/>
</dbReference>
<dbReference type="Gene3D" id="3.30.1490.180">
    <property type="entry name" value="RNA polymerase ii"/>
    <property type="match status" value="1"/>
</dbReference>
<sequence length="1812" mass="197924">MSALPAKELTTKQVKGVSFGFYTDEEVKRLSVRRIVSPLIFDNLRNPVSEGLYDPALGPIDQRACCTTCNLTAIYCPGHFGHIELPLPVYNPLIFGTLYRLLKNTCFHCFQFRLGRDEMDKFVTKLSKLMSGDLVGSVSVSLGKSGNNKEISALLAEESGLEAEATESPQKHKAGRPSFKKAAPTSTALEAMKEVLVEFFARVPKGKCANCGAFSPSVKKQGHTKLFKVWTSSRPVVQNQMHGVVVKSILDQPDTQKELADLEEQMAEDLIAGSRKRKVQQEGDSDEDGGGDKGIIETYKDDDEGVGKTLDEEPDEGDAPSKGGGAAMKAARLAAEGVVKELDLRPKYMTPLEVEEIMKRLWSNECDLLRLIYAAELGSLDGSLSDQQGKSRGLAKAALAKSKEGYRMFFVRVLPVAPNKFRPPSKVGEEMFEHAQNVILSKILTACLDLTNLKDPATDENGLGAPDLDLGRYVNLWLGLQNSVCGLMDSTAADNVESQGIRQVLEKKEGLFRKNMMGKRVNFAARSVISPDPYIGAGEIGVPPYFAKRLSFPERVTPWNVEKLREAVIRGADVLPGAVAVEDERGRVVSLANQPLQRREAIAKQLLSGMGTVGKKGPASAASLPVGSSKIVYRHLRDGDLMLTNRQPTLHKPGLMAHRARVLKGERTIRMHYANCATFNADFDGDEINLHLPQDQLARAEGYNIVHADQQFIVPTDGKPIRGLIQDHVCSATLITKRDTFFCRSEYMQLVYIACTPWTVSKGAGAHAAQDVIDMEPPTLLKPQALWTGKQVLSTVIRYFTRGLPPITFGGKTKVPADYWGGKDSGEGELCFQKGYLMCGIIDKNQFGKYGLVHAIQELYGNTVAGQILNCFSRLFTHFLQWYGLTCGFDDLLLLKGAEGRRQALLDTAEAKAIQASAEFVGQKVPEPVLADSQRQHKALMSSEASVRTALSERYRANVDTGKAHDMKGSGVMHKLSSQVVGTCLPSGQAKAFPHNCLSLMTVTGAKGSMVNFSQISCLLGQQELEGRRPPRMSSGKTLPCFRPYDAGARSCGFIGDRFLTGLRPQEYYFHCMAGREGLVDTAVKTSRSGYLQRCLVKNLESLRVHYDNTVRDNCDGSVVQLLYGEDGLDVTTVSYMRQFGFLAKNAQRFAQQLDLEGAKKVSKVAGLRSQEKEIRALTKERSKLLIKAASKAGTKKQLKADHALKAQLPLLATYPTSALGSVSEAFSDSLAKFMTENPNGILHYTDHDEERSQVAKMHPGMHPSVEAETFLQLMQLKFMRCQVAAGEAVGVLAAQSVGEPSTQMTLNTFHMAGRGEANVTLGIPRLREILMTAAARIKTPVMTLHLNKGMGLTQAQVLANRMRKLRLAECLSGISVQETPVSKVEGLEGGFGRVYQVTLQFYHPSQYPAEVNLTFEEIAECFSKEFCRKLHQEIDKETKRRNGVSIGHIDMSSLDADDEEGVAGTEGALQDDEVEKGGHLGKSKKKSEKEDNYEGDEDDEELKEGKLRFRGGRGESATYEAPDEEEAKIAKEAQQSTLLDDDDDNDVEREREEAVGVDGEGDKMDITTQEAGPSSSKSKDGDKKAAGSKSSSKKGVASGKVKVSEGGNGRVDPSGNRCSVNLTLPLHSPKLLMLEIVERVAASTLVRSTANIEKVYVVEAQGGGDEAPKVQTDGINFVGAWNNADIVDVDNIITNDVAAMLHMYGVEAARATIMKEVSAVFNAYGIGVDPRHLCLLSDFMTHQGGYRACNRMGIESSVSPFLKMSFETATHFLTDATLKGSKDDLKSPSARLCVGRVVEVGTGAVELIHNL</sequence>
<dbReference type="InterPro" id="IPR045867">
    <property type="entry name" value="DNA-dir_RpoC_beta_prime"/>
</dbReference>
<dbReference type="InterPro" id="IPR015699">
    <property type="entry name" value="DNA-dir_RNA_pol1_lsu_N"/>
</dbReference>
<evidence type="ECO:0000313" key="16">
    <source>
        <dbReference type="Proteomes" id="UP000232323"/>
    </source>
</evidence>
<dbReference type="FunFam" id="1.10.150.390:FF:000005">
    <property type="entry name" value="DNA-directed RNA polymerase subunit"/>
    <property type="match status" value="1"/>
</dbReference>
<name>A0A250WTF4_9CHLO</name>
<dbReference type="CDD" id="cd01435">
    <property type="entry name" value="RNAP_I_RPA1_N"/>
    <property type="match status" value="1"/>
</dbReference>
<dbReference type="Gene3D" id="1.10.357.120">
    <property type="match status" value="1"/>
</dbReference>
<feature type="region of interest" description="Disordered" evidence="13">
    <location>
        <begin position="1451"/>
        <end position="1620"/>
    </location>
</feature>
<evidence type="ECO:0000256" key="11">
    <source>
        <dbReference type="ARBA" id="ARBA00023242"/>
    </source>
</evidence>
<dbReference type="InterPro" id="IPR007083">
    <property type="entry name" value="RNA_pol_Rpb1_4"/>
</dbReference>
<dbReference type="Pfam" id="PF04983">
    <property type="entry name" value="RNA_pol_Rpb1_3"/>
    <property type="match status" value="1"/>
</dbReference>
<dbReference type="CDD" id="cd02735">
    <property type="entry name" value="RNAP_I_Rpa1_C"/>
    <property type="match status" value="1"/>
</dbReference>
<protein>
    <recommendedName>
        <fullName evidence="12">DNA-directed RNA polymerase subunit</fullName>
        <ecNumber evidence="12">2.7.7.6</ecNumber>
    </recommendedName>
</protein>
<keyword evidence="3 12" id="KW-0240">DNA-directed RNA polymerase</keyword>
<dbReference type="PANTHER" id="PTHR19376">
    <property type="entry name" value="DNA-DIRECTED RNA POLYMERASE"/>
    <property type="match status" value="1"/>
</dbReference>
<evidence type="ECO:0000256" key="7">
    <source>
        <dbReference type="ARBA" id="ARBA00022723"/>
    </source>
</evidence>
<dbReference type="EMBL" id="BEGY01000005">
    <property type="protein sequence ID" value="GAX74019.1"/>
    <property type="molecule type" value="Genomic_DNA"/>
</dbReference>
<dbReference type="Pfam" id="PF04998">
    <property type="entry name" value="RNA_pol_Rpb1_5"/>
    <property type="match status" value="1"/>
</dbReference>
<evidence type="ECO:0000313" key="15">
    <source>
        <dbReference type="EMBL" id="GAX74019.1"/>
    </source>
</evidence>
<dbReference type="SMART" id="SM00663">
    <property type="entry name" value="RPOLA_N"/>
    <property type="match status" value="1"/>
</dbReference>
<feature type="compositionally biased region" description="Acidic residues" evidence="13">
    <location>
        <begin position="1494"/>
        <end position="1503"/>
    </location>
</feature>
<comment type="subcellular location">
    <subcellularLocation>
        <location evidence="1">Nucleus</location>
    </subcellularLocation>
</comment>
<dbReference type="EC" id="2.7.7.6" evidence="12"/>
<dbReference type="InterPro" id="IPR007066">
    <property type="entry name" value="RNA_pol_Rpb1_3"/>
</dbReference>
<evidence type="ECO:0000256" key="2">
    <source>
        <dbReference type="ARBA" id="ARBA00007207"/>
    </source>
</evidence>
<comment type="function">
    <text evidence="12">DNA-dependent RNA polymerase catalyzes the transcription of DNA into RNA using the four ribonucleoside triphosphates as substrates.</text>
</comment>
<feature type="region of interest" description="Disordered" evidence="13">
    <location>
        <begin position="162"/>
        <end position="181"/>
    </location>
</feature>
<dbReference type="Pfam" id="PF04997">
    <property type="entry name" value="RNA_pol_Rpb1_1"/>
    <property type="match status" value="1"/>
</dbReference>
<dbReference type="Gene3D" id="1.10.274.100">
    <property type="entry name" value="RNA polymerase Rpb1, domain 3"/>
    <property type="match status" value="1"/>
</dbReference>
<dbReference type="InterPro" id="IPR007080">
    <property type="entry name" value="RNA_pol_Rpb1_1"/>
</dbReference>
<proteinExistence type="inferred from homology"/>
<comment type="catalytic activity">
    <reaction evidence="12">
        <text>RNA(n) + a ribonucleoside 5'-triphosphate = RNA(n+1) + diphosphate</text>
        <dbReference type="Rhea" id="RHEA:21248"/>
        <dbReference type="Rhea" id="RHEA-COMP:14527"/>
        <dbReference type="Rhea" id="RHEA-COMP:17342"/>
        <dbReference type="ChEBI" id="CHEBI:33019"/>
        <dbReference type="ChEBI" id="CHEBI:61557"/>
        <dbReference type="ChEBI" id="CHEBI:140395"/>
        <dbReference type="EC" id="2.7.7.6"/>
    </reaction>
</comment>
<dbReference type="InterPro" id="IPR000722">
    <property type="entry name" value="RNA_pol_asu"/>
</dbReference>
<dbReference type="GO" id="GO:0005736">
    <property type="term" value="C:RNA polymerase I complex"/>
    <property type="evidence" value="ECO:0007669"/>
    <property type="project" value="TreeGrafter"/>
</dbReference>
<dbReference type="Gene3D" id="2.40.40.20">
    <property type="match status" value="1"/>
</dbReference>
<dbReference type="InterPro" id="IPR007081">
    <property type="entry name" value="RNA_pol_Rpb1_5"/>
</dbReference>
<evidence type="ECO:0000256" key="12">
    <source>
        <dbReference type="RuleBase" id="RU004279"/>
    </source>
</evidence>
<dbReference type="Gene3D" id="6.10.250.2940">
    <property type="match status" value="1"/>
</dbReference>
<feature type="compositionally biased region" description="Basic and acidic residues" evidence="13">
    <location>
        <begin position="290"/>
        <end position="311"/>
    </location>
</feature>
<evidence type="ECO:0000256" key="10">
    <source>
        <dbReference type="ARBA" id="ARBA00023163"/>
    </source>
</evidence>
<dbReference type="Pfam" id="PF05000">
    <property type="entry name" value="RNA_pol_Rpb1_4"/>
    <property type="match status" value="1"/>
</dbReference>
<dbReference type="Gene3D" id="1.10.150.390">
    <property type="match status" value="1"/>
</dbReference>
<gene>
    <name evidence="15" type="ORF">CEUSTIGMA_g1469.t1</name>
</gene>
<dbReference type="InterPro" id="IPR042102">
    <property type="entry name" value="RNA_pol_Rpb1_3_sf"/>
</dbReference>
<keyword evidence="9" id="KW-0460">Magnesium</keyword>
<keyword evidence="5 12" id="KW-0808">Transferase</keyword>
<feature type="compositionally biased region" description="Low complexity" evidence="13">
    <location>
        <begin position="1588"/>
        <end position="1602"/>
    </location>
</feature>
<dbReference type="GO" id="GO:0006351">
    <property type="term" value="P:DNA-templated transcription"/>
    <property type="evidence" value="ECO:0007669"/>
    <property type="project" value="InterPro"/>
</dbReference>
<dbReference type="Proteomes" id="UP000232323">
    <property type="component" value="Unassembled WGS sequence"/>
</dbReference>
<dbReference type="GO" id="GO:0046872">
    <property type="term" value="F:metal ion binding"/>
    <property type="evidence" value="ECO:0007669"/>
    <property type="project" value="UniProtKB-KW"/>
</dbReference>
<keyword evidence="6 12" id="KW-0548">Nucleotidyltransferase</keyword>
<evidence type="ECO:0000256" key="5">
    <source>
        <dbReference type="ARBA" id="ARBA00022679"/>
    </source>
</evidence>
<dbReference type="GO" id="GO:0003677">
    <property type="term" value="F:DNA binding"/>
    <property type="evidence" value="ECO:0007669"/>
    <property type="project" value="InterPro"/>
</dbReference>
<dbReference type="InterPro" id="IPR044893">
    <property type="entry name" value="RNA_pol_Rpb1_clamp_domain"/>
</dbReference>
<organism evidence="15 16">
    <name type="scientific">Chlamydomonas eustigma</name>
    <dbReference type="NCBI Taxonomy" id="1157962"/>
    <lineage>
        <taxon>Eukaryota</taxon>
        <taxon>Viridiplantae</taxon>
        <taxon>Chlorophyta</taxon>
        <taxon>core chlorophytes</taxon>
        <taxon>Chlorophyceae</taxon>
        <taxon>CS clade</taxon>
        <taxon>Chlamydomonadales</taxon>
        <taxon>Chlamydomonadaceae</taxon>
        <taxon>Chlamydomonas</taxon>
    </lineage>
</organism>
<keyword evidence="7" id="KW-0479">Metal-binding</keyword>
<dbReference type="Gene3D" id="4.10.860.120">
    <property type="entry name" value="RNA polymerase II, clamp domain"/>
    <property type="match status" value="1"/>
</dbReference>
<dbReference type="STRING" id="1157962.A0A250WTF4"/>
<dbReference type="GO" id="GO:0003899">
    <property type="term" value="F:DNA-directed RNA polymerase activity"/>
    <property type="evidence" value="ECO:0007669"/>
    <property type="project" value="UniProtKB-EC"/>
</dbReference>
<evidence type="ECO:0000256" key="13">
    <source>
        <dbReference type="SAM" id="MobiDB-lite"/>
    </source>
</evidence>
<keyword evidence="8" id="KW-0862">Zinc</keyword>
<keyword evidence="4" id="KW-0934">Plastid</keyword>
<comment type="similarity">
    <text evidence="2">Belongs to the RNA polymerase beta' chain family. RpoC1 subfamily.</text>
</comment>
<dbReference type="OrthoDB" id="270392at2759"/>
<dbReference type="SUPFAM" id="SSF64484">
    <property type="entry name" value="beta and beta-prime subunits of DNA dependent RNA-polymerase"/>
    <property type="match status" value="1"/>
</dbReference>
<dbReference type="PANTHER" id="PTHR19376:SF11">
    <property type="entry name" value="DNA-DIRECTED RNA POLYMERASE I SUBUNIT RPA1"/>
    <property type="match status" value="1"/>
</dbReference>
<dbReference type="FunFam" id="4.10.860.120:FF:000006">
    <property type="entry name" value="DNA-directed RNA polymerase subunit"/>
    <property type="match status" value="1"/>
</dbReference>
<feature type="compositionally biased region" description="Basic and acidic residues" evidence="13">
    <location>
        <begin position="1549"/>
        <end position="1566"/>
    </location>
</feature>
<evidence type="ECO:0000256" key="9">
    <source>
        <dbReference type="ARBA" id="ARBA00022842"/>
    </source>
</evidence>
<feature type="region of interest" description="Disordered" evidence="13">
    <location>
        <begin position="272"/>
        <end position="328"/>
    </location>
</feature>
<evidence type="ECO:0000256" key="3">
    <source>
        <dbReference type="ARBA" id="ARBA00022478"/>
    </source>
</evidence>
<dbReference type="InterPro" id="IPR038120">
    <property type="entry name" value="Rpb1_funnel_sf"/>
</dbReference>
<evidence type="ECO:0000256" key="6">
    <source>
        <dbReference type="ARBA" id="ARBA00022695"/>
    </source>
</evidence>
<reference evidence="15 16" key="1">
    <citation type="submission" date="2017-08" db="EMBL/GenBank/DDBJ databases">
        <title>Acidophilic green algal genome provides insights into adaptation to an acidic environment.</title>
        <authorList>
            <person name="Hirooka S."/>
            <person name="Hirose Y."/>
            <person name="Kanesaki Y."/>
            <person name="Higuchi S."/>
            <person name="Fujiwara T."/>
            <person name="Onuma R."/>
            <person name="Era A."/>
            <person name="Ohbayashi R."/>
            <person name="Uzuka A."/>
            <person name="Nozaki H."/>
            <person name="Yoshikawa H."/>
            <person name="Miyagishima S.Y."/>
        </authorList>
    </citation>
    <scope>NUCLEOTIDE SEQUENCE [LARGE SCALE GENOMIC DNA]</scope>
    <source>
        <strain evidence="15 16">NIES-2499</strain>
    </source>
</reference>
<dbReference type="InterPro" id="IPR006592">
    <property type="entry name" value="RNA_pol_N"/>
</dbReference>
<comment type="caution">
    <text evidence="15">The sequence shown here is derived from an EMBL/GenBank/DDBJ whole genome shotgun (WGS) entry which is preliminary data.</text>
</comment>
<evidence type="ECO:0000259" key="14">
    <source>
        <dbReference type="SMART" id="SM00663"/>
    </source>
</evidence>
<dbReference type="Pfam" id="PF00623">
    <property type="entry name" value="RNA_pol_Rpb1_2"/>
    <property type="match status" value="1"/>
</dbReference>
<feature type="domain" description="RNA polymerase N-terminal" evidence="14">
    <location>
        <begin position="407"/>
        <end position="736"/>
    </location>
</feature>